<feature type="transmembrane region" description="Helical" evidence="1">
    <location>
        <begin position="9"/>
        <end position="26"/>
    </location>
</feature>
<protein>
    <recommendedName>
        <fullName evidence="4">DUF805 domain-containing protein</fullName>
    </recommendedName>
</protein>
<organism evidence="2 3">
    <name type="scientific">Hypericibacter adhaerens</name>
    <dbReference type="NCBI Taxonomy" id="2602016"/>
    <lineage>
        <taxon>Bacteria</taxon>
        <taxon>Pseudomonadati</taxon>
        <taxon>Pseudomonadota</taxon>
        <taxon>Alphaproteobacteria</taxon>
        <taxon>Rhodospirillales</taxon>
        <taxon>Dongiaceae</taxon>
        <taxon>Hypericibacter</taxon>
    </lineage>
</organism>
<name>A0A5J6N099_9PROT</name>
<keyword evidence="1" id="KW-0812">Transmembrane</keyword>
<dbReference type="Proteomes" id="UP000325797">
    <property type="component" value="Chromosome"/>
</dbReference>
<sequence>MHGMGMDGIGWLVMVVLWIIPAWKILGRMGMTPVLALLAVIPFLGFLILLFVVANSRWPNFDRSQKV</sequence>
<evidence type="ECO:0000313" key="3">
    <source>
        <dbReference type="Proteomes" id="UP000325797"/>
    </source>
</evidence>
<evidence type="ECO:0008006" key="4">
    <source>
        <dbReference type="Google" id="ProtNLM"/>
    </source>
</evidence>
<accession>A0A5J6N099</accession>
<reference evidence="2 3" key="1">
    <citation type="submission" date="2019-08" db="EMBL/GenBank/DDBJ databases">
        <title>Hyperibacter terrae gen. nov., sp. nov. and Hyperibacter viscosus sp. nov., two new members in the family Rhodospirillaceae isolated from the rhizosphere of Hypericum perforatum.</title>
        <authorList>
            <person name="Noviana Z."/>
        </authorList>
    </citation>
    <scope>NUCLEOTIDE SEQUENCE [LARGE SCALE GENOMIC DNA]</scope>
    <source>
        <strain evidence="2 3">R5959</strain>
    </source>
</reference>
<keyword evidence="1" id="KW-0472">Membrane</keyword>
<dbReference type="EMBL" id="CP042582">
    <property type="protein sequence ID" value="QEX22365.1"/>
    <property type="molecule type" value="Genomic_DNA"/>
</dbReference>
<dbReference type="AlphaFoldDB" id="A0A5J6N099"/>
<keyword evidence="3" id="KW-1185">Reference proteome</keyword>
<dbReference type="KEGG" id="hadh:FRZ61_22950"/>
<keyword evidence="1" id="KW-1133">Transmembrane helix</keyword>
<feature type="transmembrane region" description="Helical" evidence="1">
    <location>
        <begin position="32"/>
        <end position="54"/>
    </location>
</feature>
<proteinExistence type="predicted"/>
<evidence type="ECO:0000313" key="2">
    <source>
        <dbReference type="EMBL" id="QEX22365.1"/>
    </source>
</evidence>
<evidence type="ECO:0000256" key="1">
    <source>
        <dbReference type="SAM" id="Phobius"/>
    </source>
</evidence>
<gene>
    <name evidence="2" type="ORF">FRZ61_22950</name>
</gene>